<evidence type="ECO:0008006" key="5">
    <source>
        <dbReference type="Google" id="ProtNLM"/>
    </source>
</evidence>
<feature type="transmembrane region" description="Helical" evidence="1">
    <location>
        <begin position="31"/>
        <end position="54"/>
    </location>
</feature>
<feature type="chain" id="PRO_5040983976" description="Secreted peptide" evidence="2">
    <location>
        <begin position="22"/>
        <end position="85"/>
    </location>
</feature>
<protein>
    <recommendedName>
        <fullName evidence="5">Secreted peptide</fullName>
    </recommendedName>
</protein>
<reference evidence="3" key="1">
    <citation type="submission" date="2022-08" db="EMBL/GenBank/DDBJ databases">
        <title>A Global Phylogenomic Analysis of the Shiitake Genus Lentinula.</title>
        <authorList>
            <consortium name="DOE Joint Genome Institute"/>
            <person name="Sierra-Patev S."/>
            <person name="Min B."/>
            <person name="Naranjo-Ortiz M."/>
            <person name="Looney B."/>
            <person name="Konkel Z."/>
            <person name="Slot J.C."/>
            <person name="Sakamoto Y."/>
            <person name="Steenwyk J.L."/>
            <person name="Rokas A."/>
            <person name="Carro J."/>
            <person name="Camarero S."/>
            <person name="Ferreira P."/>
            <person name="Molpeceres G."/>
            <person name="Ruiz-Duenas F.J."/>
            <person name="Serrano A."/>
            <person name="Henrissat B."/>
            <person name="Drula E."/>
            <person name="Hughes K.W."/>
            <person name="Mata J.L."/>
            <person name="Ishikawa N.K."/>
            <person name="Vargas-Isla R."/>
            <person name="Ushijima S."/>
            <person name="Smith C.A."/>
            <person name="Ahrendt S."/>
            <person name="Andreopoulos W."/>
            <person name="He G."/>
            <person name="Labutti K."/>
            <person name="Lipzen A."/>
            <person name="Ng V."/>
            <person name="Riley R."/>
            <person name="Sandor L."/>
            <person name="Barry K."/>
            <person name="Martinez A.T."/>
            <person name="Xiao Y."/>
            <person name="Gibbons J.G."/>
            <person name="Terashima K."/>
            <person name="Grigoriev I.V."/>
            <person name="Hibbett D.S."/>
        </authorList>
    </citation>
    <scope>NUCLEOTIDE SEQUENCE</scope>
    <source>
        <strain evidence="3">JLM2183</strain>
    </source>
</reference>
<sequence>MYLFSLPLCKLLLLFVVTCYTEYGTSSSPMFPLFFTFVTAWTLLHSSISFDFCLSSFRTFHHIPDTSIGFPRCHLLIRTLVYIVQ</sequence>
<feature type="signal peptide" evidence="2">
    <location>
        <begin position="1"/>
        <end position="21"/>
    </location>
</feature>
<keyword evidence="1" id="KW-0812">Transmembrane</keyword>
<evidence type="ECO:0000256" key="1">
    <source>
        <dbReference type="SAM" id="Phobius"/>
    </source>
</evidence>
<evidence type="ECO:0000256" key="2">
    <source>
        <dbReference type="SAM" id="SignalP"/>
    </source>
</evidence>
<dbReference type="AlphaFoldDB" id="A0A9W9DU62"/>
<dbReference type="Proteomes" id="UP001150266">
    <property type="component" value="Unassembled WGS sequence"/>
</dbReference>
<accession>A0A9W9DU62</accession>
<comment type="caution">
    <text evidence="3">The sequence shown here is derived from an EMBL/GenBank/DDBJ whole genome shotgun (WGS) entry which is preliminary data.</text>
</comment>
<organism evidence="3 4">
    <name type="scientific">Lentinula aciculospora</name>
    <dbReference type="NCBI Taxonomy" id="153920"/>
    <lineage>
        <taxon>Eukaryota</taxon>
        <taxon>Fungi</taxon>
        <taxon>Dikarya</taxon>
        <taxon>Basidiomycota</taxon>
        <taxon>Agaricomycotina</taxon>
        <taxon>Agaricomycetes</taxon>
        <taxon>Agaricomycetidae</taxon>
        <taxon>Agaricales</taxon>
        <taxon>Marasmiineae</taxon>
        <taxon>Omphalotaceae</taxon>
        <taxon>Lentinula</taxon>
    </lineage>
</organism>
<name>A0A9W9DU62_9AGAR</name>
<keyword evidence="1" id="KW-1133">Transmembrane helix</keyword>
<evidence type="ECO:0000313" key="3">
    <source>
        <dbReference type="EMBL" id="KAJ4486361.1"/>
    </source>
</evidence>
<evidence type="ECO:0000313" key="4">
    <source>
        <dbReference type="Proteomes" id="UP001150266"/>
    </source>
</evidence>
<dbReference type="EMBL" id="JAOTPV010000003">
    <property type="protein sequence ID" value="KAJ4486361.1"/>
    <property type="molecule type" value="Genomic_DNA"/>
</dbReference>
<keyword evidence="1" id="KW-0472">Membrane</keyword>
<keyword evidence="4" id="KW-1185">Reference proteome</keyword>
<gene>
    <name evidence="3" type="ORF">J3R30DRAFT_1495063</name>
</gene>
<proteinExistence type="predicted"/>
<keyword evidence="2" id="KW-0732">Signal</keyword>